<organism evidence="7 8">
    <name type="scientific">Clostridium rhizosphaerae</name>
    <dbReference type="NCBI Taxonomy" id="2803861"/>
    <lineage>
        <taxon>Bacteria</taxon>
        <taxon>Bacillati</taxon>
        <taxon>Bacillota</taxon>
        <taxon>Clostridia</taxon>
        <taxon>Eubacteriales</taxon>
        <taxon>Clostridiaceae</taxon>
        <taxon>Clostridium</taxon>
    </lineage>
</organism>
<evidence type="ECO:0000256" key="5">
    <source>
        <dbReference type="ARBA" id="ARBA00038253"/>
    </source>
</evidence>
<dbReference type="Gene3D" id="1.25.40.10">
    <property type="entry name" value="Tetratricopeptide repeat domain"/>
    <property type="match status" value="2"/>
</dbReference>
<dbReference type="SMART" id="SM00530">
    <property type="entry name" value="HTH_XRE"/>
    <property type="match status" value="1"/>
</dbReference>
<keyword evidence="4" id="KW-0802">TPR repeat</keyword>
<dbReference type="RefSeq" id="WP_202750271.1">
    <property type="nucleotide sequence ID" value="NZ_JAESWC010000014.1"/>
</dbReference>
<dbReference type="SUPFAM" id="SSF47413">
    <property type="entry name" value="lambda repressor-like DNA-binding domains"/>
    <property type="match status" value="1"/>
</dbReference>
<reference evidence="7 8" key="1">
    <citation type="submission" date="2021-01" db="EMBL/GenBank/DDBJ databases">
        <title>Genome public.</title>
        <authorList>
            <person name="Liu C."/>
            <person name="Sun Q."/>
        </authorList>
    </citation>
    <scope>NUCLEOTIDE SEQUENCE [LARGE SCALE GENOMIC DNA]</scope>
    <source>
        <strain evidence="7 8">YIM B02515</strain>
    </source>
</reference>
<dbReference type="EMBL" id="JAESWC010000014">
    <property type="protein sequence ID" value="MBL4937527.1"/>
    <property type="molecule type" value="Genomic_DNA"/>
</dbReference>
<dbReference type="PANTHER" id="PTHR46630">
    <property type="entry name" value="TETRATRICOPEPTIDE REPEAT PROTEIN 29"/>
    <property type="match status" value="1"/>
</dbReference>
<evidence type="ECO:0000313" key="8">
    <source>
        <dbReference type="Proteomes" id="UP000632377"/>
    </source>
</evidence>
<dbReference type="InterPro" id="IPR051476">
    <property type="entry name" value="Bac_ResReg_Asp_Phosphatase"/>
</dbReference>
<dbReference type="InterPro" id="IPR019734">
    <property type="entry name" value="TPR_rpt"/>
</dbReference>
<dbReference type="Pfam" id="PF01381">
    <property type="entry name" value="HTH_3"/>
    <property type="match status" value="1"/>
</dbReference>
<keyword evidence="8" id="KW-1185">Reference proteome</keyword>
<dbReference type="PANTHER" id="PTHR46630:SF1">
    <property type="entry name" value="TETRATRICOPEPTIDE REPEAT PROTEIN 29"/>
    <property type="match status" value="1"/>
</dbReference>
<dbReference type="SMART" id="SM00028">
    <property type="entry name" value="TPR"/>
    <property type="match status" value="6"/>
</dbReference>
<evidence type="ECO:0000256" key="4">
    <source>
        <dbReference type="ARBA" id="ARBA00022803"/>
    </source>
</evidence>
<dbReference type="Pfam" id="PF13174">
    <property type="entry name" value="TPR_6"/>
    <property type="match status" value="1"/>
</dbReference>
<protein>
    <submittedName>
        <fullName evidence="7">Helix-turn-helix transcriptional regulator</fullName>
    </submittedName>
</protein>
<comment type="caution">
    <text evidence="7">The sequence shown here is derived from an EMBL/GenBank/DDBJ whole genome shotgun (WGS) entry which is preliminary data.</text>
</comment>
<comment type="similarity">
    <text evidence="5">Belongs to the Rap family.</text>
</comment>
<dbReference type="InterPro" id="IPR011990">
    <property type="entry name" value="TPR-like_helical_dom_sf"/>
</dbReference>
<keyword evidence="2" id="KW-0963">Cytoplasm</keyword>
<evidence type="ECO:0000259" key="6">
    <source>
        <dbReference type="PROSITE" id="PS50943"/>
    </source>
</evidence>
<accession>A0ABS1TEM3</accession>
<dbReference type="Gene3D" id="1.10.260.40">
    <property type="entry name" value="lambda repressor-like DNA-binding domains"/>
    <property type="match status" value="1"/>
</dbReference>
<dbReference type="Proteomes" id="UP000632377">
    <property type="component" value="Unassembled WGS sequence"/>
</dbReference>
<evidence type="ECO:0000256" key="3">
    <source>
        <dbReference type="ARBA" id="ARBA00022737"/>
    </source>
</evidence>
<name>A0ABS1TEM3_9CLOT</name>
<sequence>MKFLDVGEKIKKLRKELNIRQEELNATGVSRNFISMIENGKRKLPYHVASELVGIFNKKADELGVTLVIDEHWLMITAKEQAEEFCREKLKNELTSEDINVITMLVKDYNIKQLIPEVYKIKADSLYENRLYEEAFTYYYEILDNVDDKPEEKAFIYNKLGKCKIMMLNYIEAKTYLNRCYENSIIVNDKNTMKSGLYNIALCYKRLNNTELAIKYIDNYIELCDVSIDVKEYAGAVILKSNCYIESNNYQFAAEILRDLINKFDNPEDLLLGYIYNSLGVLYMDMNELDKSLLYLDKAYFIRQKKDIYNLSHTVLNKARVFLKQDMKIEALQLINYSIVIAEKNNDYKFIIDGYKVLEDLYAEYKKYEELIDIYLKMISLFNKMDNTEEALKIYIKLLALSSDTNNKEEYKLYLKEAQKIL</sequence>
<comment type="subcellular location">
    <subcellularLocation>
        <location evidence="1">Cytoplasm</location>
    </subcellularLocation>
</comment>
<dbReference type="InterPro" id="IPR001387">
    <property type="entry name" value="Cro/C1-type_HTH"/>
</dbReference>
<evidence type="ECO:0000313" key="7">
    <source>
        <dbReference type="EMBL" id="MBL4937527.1"/>
    </source>
</evidence>
<dbReference type="PROSITE" id="PS50943">
    <property type="entry name" value="HTH_CROC1"/>
    <property type="match status" value="1"/>
</dbReference>
<keyword evidence="3" id="KW-0677">Repeat</keyword>
<dbReference type="InterPro" id="IPR010982">
    <property type="entry name" value="Lambda_DNA-bd_dom_sf"/>
</dbReference>
<proteinExistence type="inferred from homology"/>
<dbReference type="CDD" id="cd00093">
    <property type="entry name" value="HTH_XRE"/>
    <property type="match status" value="1"/>
</dbReference>
<gene>
    <name evidence="7" type="ORF">JK636_17540</name>
</gene>
<evidence type="ECO:0000256" key="2">
    <source>
        <dbReference type="ARBA" id="ARBA00022490"/>
    </source>
</evidence>
<dbReference type="SUPFAM" id="SSF48452">
    <property type="entry name" value="TPR-like"/>
    <property type="match status" value="2"/>
</dbReference>
<evidence type="ECO:0000256" key="1">
    <source>
        <dbReference type="ARBA" id="ARBA00004496"/>
    </source>
</evidence>
<feature type="domain" description="HTH cro/C1-type" evidence="6">
    <location>
        <begin position="10"/>
        <end position="63"/>
    </location>
</feature>